<evidence type="ECO:0000256" key="1">
    <source>
        <dbReference type="ARBA" id="ARBA00023002"/>
    </source>
</evidence>
<dbReference type="SUPFAM" id="SSF63829">
    <property type="entry name" value="Calcium-dependent phosphotriesterase"/>
    <property type="match status" value="2"/>
</dbReference>
<dbReference type="EMBL" id="KZ107840">
    <property type="protein sequence ID" value="OSS51734.1"/>
    <property type="molecule type" value="Genomic_DNA"/>
</dbReference>
<keyword evidence="1" id="KW-0560">Oxidoreductase</keyword>
<evidence type="ECO:0000313" key="4">
    <source>
        <dbReference type="EMBL" id="OSS51734.1"/>
    </source>
</evidence>
<keyword evidence="5" id="KW-1185">Reference proteome</keyword>
<dbReference type="Proteomes" id="UP000193240">
    <property type="component" value="Unassembled WGS sequence"/>
</dbReference>
<evidence type="ECO:0000259" key="3">
    <source>
        <dbReference type="Pfam" id="PF02737"/>
    </source>
</evidence>
<dbReference type="InterPro" id="IPR006176">
    <property type="entry name" value="3-OHacyl-CoA_DH_NAD-bd"/>
</dbReference>
<dbReference type="InterPro" id="IPR008927">
    <property type="entry name" value="6-PGluconate_DH-like_C_sf"/>
</dbReference>
<dbReference type="SUPFAM" id="SSF51735">
    <property type="entry name" value="NAD(P)-binding Rossmann-fold domains"/>
    <property type="match status" value="1"/>
</dbReference>
<dbReference type="InterPro" id="IPR011042">
    <property type="entry name" value="6-blade_b-propeller_TolB-like"/>
</dbReference>
<dbReference type="InterPro" id="IPR000033">
    <property type="entry name" value="LDLR_classB_rpt"/>
</dbReference>
<dbReference type="InterPro" id="IPR006108">
    <property type="entry name" value="3HC_DH_C"/>
</dbReference>
<dbReference type="GO" id="GO:0070403">
    <property type="term" value="F:NAD+ binding"/>
    <property type="evidence" value="ECO:0007669"/>
    <property type="project" value="InterPro"/>
</dbReference>
<dbReference type="InterPro" id="IPR013328">
    <property type="entry name" value="6PGD_dom2"/>
</dbReference>
<feature type="domain" description="3-hydroxyacyl-CoA dehydrogenase C-terminal" evidence="2">
    <location>
        <begin position="191"/>
        <end position="286"/>
    </location>
</feature>
<dbReference type="AlphaFoldDB" id="A0A1Y2M6K5"/>
<dbReference type="InterPro" id="IPR036291">
    <property type="entry name" value="NAD(P)-bd_dom_sf"/>
</dbReference>
<dbReference type="GO" id="GO:0006631">
    <property type="term" value="P:fatty acid metabolic process"/>
    <property type="evidence" value="ECO:0007669"/>
    <property type="project" value="InterPro"/>
</dbReference>
<protein>
    <submittedName>
        <fullName evidence="4">Uncharacterized protein</fullName>
    </submittedName>
</protein>
<evidence type="ECO:0000259" key="2">
    <source>
        <dbReference type="Pfam" id="PF00725"/>
    </source>
</evidence>
<dbReference type="PANTHER" id="PTHR48075:SF10">
    <property type="entry name" value="DEHYDROGENASE, PUTATIVE (AFU_ORTHOLOGUE AFUA_5G10070)-RELATED"/>
    <property type="match status" value="1"/>
</dbReference>
<dbReference type="Gene3D" id="1.10.1040.10">
    <property type="entry name" value="N-(1-d-carboxylethyl)-l-norvaline Dehydrogenase, domain 2"/>
    <property type="match status" value="1"/>
</dbReference>
<dbReference type="GO" id="GO:0016616">
    <property type="term" value="F:oxidoreductase activity, acting on the CH-OH group of donors, NAD or NADP as acceptor"/>
    <property type="evidence" value="ECO:0007669"/>
    <property type="project" value="InterPro"/>
</dbReference>
<reference evidence="4 5" key="1">
    <citation type="journal article" date="2017" name="Genome Announc.">
        <title>Genome sequence of the saprophytic ascomycete Epicoccum nigrum ICMP 19927 strain isolated from New Zealand.</title>
        <authorList>
            <person name="Fokin M."/>
            <person name="Fleetwood D."/>
            <person name="Weir B.S."/>
            <person name="Villas-Boas S.G."/>
        </authorList>
    </citation>
    <scope>NUCLEOTIDE SEQUENCE [LARGE SCALE GENOMIC DNA]</scope>
    <source>
        <strain evidence="4 5">ICMP 19927</strain>
    </source>
</reference>
<dbReference type="SMART" id="SM00135">
    <property type="entry name" value="LY"/>
    <property type="match status" value="5"/>
</dbReference>
<evidence type="ECO:0000313" key="5">
    <source>
        <dbReference type="Proteomes" id="UP000193240"/>
    </source>
</evidence>
<dbReference type="InParanoid" id="A0A1Y2M6K5"/>
<gene>
    <name evidence="4" type="ORF">B5807_03172</name>
</gene>
<accession>A0A1Y2M6K5</accession>
<dbReference type="SUPFAM" id="SSF48179">
    <property type="entry name" value="6-phosphogluconate dehydrogenase C-terminal domain-like"/>
    <property type="match status" value="1"/>
</dbReference>
<organism evidence="4 5">
    <name type="scientific">Epicoccum nigrum</name>
    <name type="common">Soil fungus</name>
    <name type="synonym">Epicoccum purpurascens</name>
    <dbReference type="NCBI Taxonomy" id="105696"/>
    <lineage>
        <taxon>Eukaryota</taxon>
        <taxon>Fungi</taxon>
        <taxon>Dikarya</taxon>
        <taxon>Ascomycota</taxon>
        <taxon>Pezizomycotina</taxon>
        <taxon>Dothideomycetes</taxon>
        <taxon>Pleosporomycetidae</taxon>
        <taxon>Pleosporales</taxon>
        <taxon>Pleosporineae</taxon>
        <taxon>Didymellaceae</taxon>
        <taxon>Epicoccum</taxon>
    </lineage>
</organism>
<name>A0A1Y2M6K5_EPING</name>
<feature type="domain" description="3-hydroxyacyl-CoA dehydrogenase NAD binding" evidence="3">
    <location>
        <begin position="14"/>
        <end position="182"/>
    </location>
</feature>
<proteinExistence type="predicted"/>
<sequence length="624" mass="68036">MSWPTPAGYEKRPVAILGAGVLGRRIACSWAAGGYNVQVRDPSTEQHTQCLQYVEKHIEKYRSLTTSKTTGKVEIYEDLERAVANAWLVIEAVPEKLELKISTFATLEQIAPKDCILATNSSSYKSSEMISEISEDTKRRVLNTHYYMPPENMVVELMTDGFTDSAIFPFLANRFRESGAKPYIARKESTGFIFNRLWAAVKRETLTILSEGVSDAEEIDSLWTEMFVKGGAKPCKTMDQVGLDTVAFIEGHYIAERGLSSTHTTDFLKTNYLDQGKLGNKSEKGGLLPPKSNLSFIDSATRSGKATTNGSSPSDPSIFILDACSAGAERSIASAGKVLRLDADGSTPKTIVTGQSMPDGIAIDPVIGRMFWTTMGKAGAPNGAVYSALLDGTDQQPIIEPGKINTPKQITLDPTTQKLYFSDREGCAVYRCSYTGSDLEALIQNPGTLSNTAGQANAMNWCVGIAVSCTHNKIYWTQKGPSKGDRGRIFCAGIDMPAGKTAQSRDDVKCILYGLPEPVDLDVDEVNGRLYWTDRGELPWGNSLCRIDLNEEGLPVLSSEELEPSKCVVAGRFHEAIGLRVDAGRGKVYVSDLGGSVYVCDLDGGNKRLLWRDEERAFTGLALL</sequence>
<dbReference type="Pfam" id="PF00725">
    <property type="entry name" value="3HCDH"/>
    <property type="match status" value="1"/>
</dbReference>
<dbReference type="Pfam" id="PF02737">
    <property type="entry name" value="3HCDH_N"/>
    <property type="match status" value="1"/>
</dbReference>
<dbReference type="STRING" id="105696.A0A1Y2M6K5"/>
<dbReference type="OMA" id="ELPWGNS"/>
<dbReference type="Gene3D" id="3.40.50.720">
    <property type="entry name" value="NAD(P)-binding Rossmann-like Domain"/>
    <property type="match status" value="1"/>
</dbReference>
<dbReference type="PANTHER" id="PTHR48075">
    <property type="entry name" value="3-HYDROXYACYL-COA DEHYDROGENASE FAMILY PROTEIN"/>
    <property type="match status" value="1"/>
</dbReference>
<dbReference type="Gene3D" id="2.120.10.30">
    <property type="entry name" value="TolB, C-terminal domain"/>
    <property type="match status" value="2"/>
</dbReference>